<feature type="region of interest" description="Disordered" evidence="1">
    <location>
        <begin position="66"/>
        <end position="87"/>
    </location>
</feature>
<comment type="caution">
    <text evidence="2">The sequence shown here is derived from an EMBL/GenBank/DDBJ whole genome shotgun (WGS) entry which is preliminary data.</text>
</comment>
<reference evidence="2" key="2">
    <citation type="submission" date="2020-11" db="EMBL/GenBank/DDBJ databases">
        <authorList>
            <consortium name="DOE Joint Genome Institute"/>
            <person name="Kuo A."/>
            <person name="Miyauchi S."/>
            <person name="Kiss E."/>
            <person name="Drula E."/>
            <person name="Kohler A."/>
            <person name="Sanchez-Garcia M."/>
            <person name="Andreopoulos B."/>
            <person name="Barry K.W."/>
            <person name="Bonito G."/>
            <person name="Buee M."/>
            <person name="Carver A."/>
            <person name="Chen C."/>
            <person name="Cichocki N."/>
            <person name="Clum A."/>
            <person name="Culley D."/>
            <person name="Crous P.W."/>
            <person name="Fauchery L."/>
            <person name="Girlanda M."/>
            <person name="Hayes R."/>
            <person name="Keri Z."/>
            <person name="Labutti K."/>
            <person name="Lipzen A."/>
            <person name="Lombard V."/>
            <person name="Magnuson J."/>
            <person name="Maillard F."/>
            <person name="Morin E."/>
            <person name="Murat C."/>
            <person name="Nolan M."/>
            <person name="Ohm R."/>
            <person name="Pangilinan J."/>
            <person name="Pereira M."/>
            <person name="Perotto S."/>
            <person name="Peter M."/>
            <person name="Riley R."/>
            <person name="Sitrit Y."/>
            <person name="Stielow B."/>
            <person name="Szollosi G."/>
            <person name="Zifcakova L."/>
            <person name="Stursova M."/>
            <person name="Spatafora J.W."/>
            <person name="Tedersoo L."/>
            <person name="Vaario L.-M."/>
            <person name="Yamada A."/>
            <person name="Yan M."/>
            <person name="Wang P."/>
            <person name="Xu J."/>
            <person name="Bruns T."/>
            <person name="Baldrian P."/>
            <person name="Vilgalys R."/>
            <person name="Henrissat B."/>
            <person name="Grigoriev I.V."/>
            <person name="Hibbett D."/>
            <person name="Nagy L.G."/>
            <person name="Martin F.M."/>
        </authorList>
    </citation>
    <scope>NUCLEOTIDE SEQUENCE</scope>
    <source>
        <strain evidence="2">UH-Tt-Lm1</strain>
    </source>
</reference>
<reference evidence="2" key="1">
    <citation type="journal article" date="2020" name="Nat. Commun.">
        <title>Large-scale genome sequencing of mycorrhizal fungi provides insights into the early evolution of symbiotic traits.</title>
        <authorList>
            <person name="Miyauchi S."/>
            <person name="Kiss E."/>
            <person name="Kuo A."/>
            <person name="Drula E."/>
            <person name="Kohler A."/>
            <person name="Sanchez-Garcia M."/>
            <person name="Morin E."/>
            <person name="Andreopoulos B."/>
            <person name="Barry K.W."/>
            <person name="Bonito G."/>
            <person name="Buee M."/>
            <person name="Carver A."/>
            <person name="Chen C."/>
            <person name="Cichocki N."/>
            <person name="Clum A."/>
            <person name="Culley D."/>
            <person name="Crous P.W."/>
            <person name="Fauchery L."/>
            <person name="Girlanda M."/>
            <person name="Hayes R.D."/>
            <person name="Keri Z."/>
            <person name="LaButti K."/>
            <person name="Lipzen A."/>
            <person name="Lombard V."/>
            <person name="Magnuson J."/>
            <person name="Maillard F."/>
            <person name="Murat C."/>
            <person name="Nolan M."/>
            <person name="Ohm R.A."/>
            <person name="Pangilinan J."/>
            <person name="Pereira M.F."/>
            <person name="Perotto S."/>
            <person name="Peter M."/>
            <person name="Pfister S."/>
            <person name="Riley R."/>
            <person name="Sitrit Y."/>
            <person name="Stielow J.B."/>
            <person name="Szollosi G."/>
            <person name="Zifcakova L."/>
            <person name="Stursova M."/>
            <person name="Spatafora J.W."/>
            <person name="Tedersoo L."/>
            <person name="Vaario L.M."/>
            <person name="Yamada A."/>
            <person name="Yan M."/>
            <person name="Wang P."/>
            <person name="Xu J."/>
            <person name="Bruns T."/>
            <person name="Baldrian P."/>
            <person name="Vilgalys R."/>
            <person name="Dunand C."/>
            <person name="Henrissat B."/>
            <person name="Grigoriev I.V."/>
            <person name="Hibbett D."/>
            <person name="Nagy L.G."/>
            <person name="Martin F.M."/>
        </authorList>
    </citation>
    <scope>NUCLEOTIDE SEQUENCE</scope>
    <source>
        <strain evidence="2">UH-Tt-Lm1</strain>
    </source>
</reference>
<sequence length="214" mass="23494">MMNQDDSFFSALLSQECAPFDPSENVYASRALLGVDSIDSMDYFADTNFSNFDLFDSYQIPVYSHESPGALSPPSLPPSPISSTGDLSDLGVADAPAPYSHLSPTGSSVTSLFDTSEEVKPTKTDLEGFEYNPFTRKWVCTKCEGDFVSTHEARRHVKTAAKCTGKKVKCLRCGDHIHASGWSRKRHFAAKKCQKGGRKRGAPTYTVNNAFEDL</sequence>
<evidence type="ECO:0000313" key="3">
    <source>
        <dbReference type="Proteomes" id="UP000736335"/>
    </source>
</evidence>
<evidence type="ECO:0000313" key="2">
    <source>
        <dbReference type="EMBL" id="KAF9788495.1"/>
    </source>
</evidence>
<keyword evidence="3" id="KW-1185">Reference proteome</keyword>
<dbReference type="Proteomes" id="UP000736335">
    <property type="component" value="Unassembled WGS sequence"/>
</dbReference>
<name>A0A9P6L9W4_9AGAM</name>
<gene>
    <name evidence="2" type="ORF">BJ322DRAFT_1049200</name>
</gene>
<accession>A0A9P6L9W4</accession>
<protein>
    <submittedName>
        <fullName evidence="2">Uncharacterized protein</fullName>
    </submittedName>
</protein>
<dbReference type="AlphaFoldDB" id="A0A9P6L9W4"/>
<organism evidence="2 3">
    <name type="scientific">Thelephora terrestris</name>
    <dbReference type="NCBI Taxonomy" id="56493"/>
    <lineage>
        <taxon>Eukaryota</taxon>
        <taxon>Fungi</taxon>
        <taxon>Dikarya</taxon>
        <taxon>Basidiomycota</taxon>
        <taxon>Agaricomycotina</taxon>
        <taxon>Agaricomycetes</taxon>
        <taxon>Thelephorales</taxon>
        <taxon>Thelephoraceae</taxon>
        <taxon>Thelephora</taxon>
    </lineage>
</organism>
<proteinExistence type="predicted"/>
<dbReference type="OrthoDB" id="10390835at2759"/>
<evidence type="ECO:0000256" key="1">
    <source>
        <dbReference type="SAM" id="MobiDB-lite"/>
    </source>
</evidence>
<dbReference type="EMBL" id="WIUZ02000004">
    <property type="protein sequence ID" value="KAF9788495.1"/>
    <property type="molecule type" value="Genomic_DNA"/>
</dbReference>